<dbReference type="EMBL" id="UPXX01000027">
    <property type="protein sequence ID" value="VBB44490.1"/>
    <property type="molecule type" value="Genomic_DNA"/>
</dbReference>
<proteinExistence type="predicted"/>
<name>A0A653A8Z5_UNCDX</name>
<reference evidence="1" key="1">
    <citation type="submission" date="2018-07" db="EMBL/GenBank/DDBJ databases">
        <authorList>
            <consortium name="Genoscope - CEA"/>
            <person name="William W."/>
        </authorList>
    </citation>
    <scope>NUCLEOTIDE SEQUENCE</scope>
    <source>
        <strain evidence="1">IK1</strain>
    </source>
</reference>
<accession>A0A653A8Z5</accession>
<gene>
    <name evidence="1" type="ORF">TRIP_B330594</name>
</gene>
<organism evidence="1">
    <name type="scientific">Uncultured Desulfatiglans sp</name>
    <dbReference type="NCBI Taxonomy" id="1748965"/>
    <lineage>
        <taxon>Bacteria</taxon>
        <taxon>Pseudomonadati</taxon>
        <taxon>Thermodesulfobacteriota</taxon>
        <taxon>Desulfobacteria</taxon>
        <taxon>Desulfatiglandales</taxon>
        <taxon>Desulfatiglandaceae</taxon>
        <taxon>Desulfatiglans</taxon>
        <taxon>environmental samples</taxon>
    </lineage>
</organism>
<evidence type="ECO:0000313" key="1">
    <source>
        <dbReference type="EMBL" id="VBB44490.1"/>
    </source>
</evidence>
<protein>
    <submittedName>
        <fullName evidence="1">Uncharacterized protein</fullName>
    </submittedName>
</protein>
<dbReference type="AlphaFoldDB" id="A0A653A8Z5"/>
<sequence length="54" mass="5803">MFFSGWKLSGIHPEMVFLASLGVNLHGCLCGDLEVASAQTVDFLDIGKNSSFPD</sequence>